<evidence type="ECO:0000313" key="2">
    <source>
        <dbReference type="EMBL" id="SUW61832.1"/>
    </source>
</evidence>
<reference evidence="2 3" key="1">
    <citation type="submission" date="2018-06" db="EMBL/GenBank/DDBJ databases">
        <authorList>
            <consortium name="Pathogen Informatics"/>
            <person name="Doyle S."/>
        </authorList>
    </citation>
    <scope>NUCLEOTIDE SEQUENCE [LARGE SCALE GENOMIC DNA]</scope>
    <source>
        <strain evidence="2 3">NCTC12119</strain>
    </source>
</reference>
<organism evidence="2 3">
    <name type="scientific">Buttiauxella agrestis</name>
    <dbReference type="NCBI Taxonomy" id="82977"/>
    <lineage>
        <taxon>Bacteria</taxon>
        <taxon>Pseudomonadati</taxon>
        <taxon>Pseudomonadota</taxon>
        <taxon>Gammaproteobacteria</taxon>
        <taxon>Enterobacterales</taxon>
        <taxon>Enterobacteriaceae</taxon>
        <taxon>Buttiauxella</taxon>
    </lineage>
</organism>
<dbReference type="Proteomes" id="UP000255528">
    <property type="component" value="Unassembled WGS sequence"/>
</dbReference>
<evidence type="ECO:0000313" key="3">
    <source>
        <dbReference type="Proteomes" id="UP000255528"/>
    </source>
</evidence>
<accession>A0A381C214</accession>
<dbReference type="EMBL" id="UIGI01000001">
    <property type="protein sequence ID" value="SUW61832.1"/>
    <property type="molecule type" value="Genomic_DNA"/>
</dbReference>
<dbReference type="AlphaFoldDB" id="A0A381C214"/>
<protein>
    <submittedName>
        <fullName evidence="2">Uncharacterized protein</fullName>
    </submittedName>
</protein>
<name>A0A381C214_9ENTR</name>
<feature type="transmembrane region" description="Helical" evidence="1">
    <location>
        <begin position="12"/>
        <end position="31"/>
    </location>
</feature>
<gene>
    <name evidence="2" type="ORF">NCTC12119_00232</name>
</gene>
<proteinExistence type="predicted"/>
<sequence length="73" mass="8327">MGSGQDFTLARFFDLNTISGFLFSIFLMLLIENQTCFCPHPDFSLCDVYHNQHPTFSLPYNQAINLILLHLSG</sequence>
<keyword evidence="1" id="KW-0472">Membrane</keyword>
<keyword evidence="1" id="KW-0812">Transmembrane</keyword>
<evidence type="ECO:0000256" key="1">
    <source>
        <dbReference type="SAM" id="Phobius"/>
    </source>
</evidence>
<keyword evidence="1" id="KW-1133">Transmembrane helix</keyword>